<name>A0A5B8JCJ7_9ACTN</name>
<proteinExistence type="inferred from homology"/>
<evidence type="ECO:0000259" key="4">
    <source>
        <dbReference type="SMART" id="SM00903"/>
    </source>
</evidence>
<dbReference type="Gene3D" id="2.30.110.10">
    <property type="entry name" value="Electron Transport, Fmn-binding Protein, Chain A"/>
    <property type="match status" value="1"/>
</dbReference>
<keyword evidence="2" id="KW-0560">Oxidoreductase</keyword>
<accession>A0A5B8JCJ7</accession>
<reference evidence="5 6" key="1">
    <citation type="submission" date="2019-07" db="EMBL/GenBank/DDBJ databases">
        <authorList>
            <person name="Zhu P."/>
        </authorList>
    </citation>
    <scope>NUCLEOTIDE SEQUENCE [LARGE SCALE GENOMIC DNA]</scope>
    <source>
        <strain evidence="5 6">SSL-25</strain>
    </source>
</reference>
<evidence type="ECO:0000313" key="6">
    <source>
        <dbReference type="Proteomes" id="UP000320580"/>
    </source>
</evidence>
<dbReference type="KEGG" id="sqz:FQU76_26850"/>
<dbReference type="PANTHER" id="PTHR30466:SF11">
    <property type="entry name" value="FLAVIN-DEPENDENT MONOOXYGENASE, REDUCTASE SUBUNIT HSAB"/>
    <property type="match status" value="1"/>
</dbReference>
<dbReference type="PANTHER" id="PTHR30466">
    <property type="entry name" value="FLAVIN REDUCTASE"/>
    <property type="match status" value="1"/>
</dbReference>
<evidence type="ECO:0000313" key="5">
    <source>
        <dbReference type="EMBL" id="QDY79545.1"/>
    </source>
</evidence>
<sequence>MVKTMATSAQHPPGAPAWAPAPAPAPAELDAGTLRQAFGAYPTGVVAISALRGNEPVGFAASSFVSISLQPPMAAVSVARTSTTWPLLAEASVLGLSVLSHGQGALCRRLASRDGNRFDGVSWQPTAEGAVLIEDAALWLTARVNAVYDGGDHEIVLMELLTAELFSGVEPLVFHTSQFRELIPHG</sequence>
<dbReference type="InterPro" id="IPR050268">
    <property type="entry name" value="NADH-dep_flavin_reductase"/>
</dbReference>
<dbReference type="EMBL" id="CP042266">
    <property type="protein sequence ID" value="QDY79545.1"/>
    <property type="molecule type" value="Genomic_DNA"/>
</dbReference>
<gene>
    <name evidence="5" type="ORF">FQU76_26850</name>
</gene>
<dbReference type="InterPro" id="IPR002563">
    <property type="entry name" value="Flavin_Rdtase-like_dom"/>
</dbReference>
<organism evidence="5 6">
    <name type="scientific">Streptomyces qinzhouensis</name>
    <dbReference type="NCBI Taxonomy" id="2599401"/>
    <lineage>
        <taxon>Bacteria</taxon>
        <taxon>Bacillati</taxon>
        <taxon>Actinomycetota</taxon>
        <taxon>Actinomycetes</taxon>
        <taxon>Kitasatosporales</taxon>
        <taxon>Streptomycetaceae</taxon>
        <taxon>Streptomyces</taxon>
    </lineage>
</organism>
<evidence type="ECO:0000256" key="2">
    <source>
        <dbReference type="ARBA" id="ARBA00023002"/>
    </source>
</evidence>
<feature type="compositionally biased region" description="Pro residues" evidence="3">
    <location>
        <begin position="13"/>
        <end position="23"/>
    </location>
</feature>
<dbReference type="SMART" id="SM00903">
    <property type="entry name" value="Flavin_Reduct"/>
    <property type="match status" value="1"/>
</dbReference>
<protein>
    <submittedName>
        <fullName evidence="5">Flavin reductase family protein</fullName>
    </submittedName>
</protein>
<dbReference type="Pfam" id="PF01613">
    <property type="entry name" value="Flavin_Reduct"/>
    <property type="match status" value="1"/>
</dbReference>
<evidence type="ECO:0000256" key="1">
    <source>
        <dbReference type="ARBA" id="ARBA00008898"/>
    </source>
</evidence>
<keyword evidence="6" id="KW-1185">Reference proteome</keyword>
<dbReference type="GO" id="GO:0010181">
    <property type="term" value="F:FMN binding"/>
    <property type="evidence" value="ECO:0007669"/>
    <property type="project" value="InterPro"/>
</dbReference>
<evidence type="ECO:0000256" key="3">
    <source>
        <dbReference type="SAM" id="MobiDB-lite"/>
    </source>
</evidence>
<dbReference type="RefSeq" id="WP_146482832.1">
    <property type="nucleotide sequence ID" value="NZ_CP042266.1"/>
</dbReference>
<dbReference type="GO" id="GO:0042602">
    <property type="term" value="F:riboflavin reductase (NADPH) activity"/>
    <property type="evidence" value="ECO:0007669"/>
    <property type="project" value="TreeGrafter"/>
</dbReference>
<dbReference type="Proteomes" id="UP000320580">
    <property type="component" value="Chromosome"/>
</dbReference>
<dbReference type="OrthoDB" id="9792858at2"/>
<feature type="region of interest" description="Disordered" evidence="3">
    <location>
        <begin position="1"/>
        <end position="23"/>
    </location>
</feature>
<dbReference type="InterPro" id="IPR012349">
    <property type="entry name" value="Split_barrel_FMN-bd"/>
</dbReference>
<feature type="compositionally biased region" description="Polar residues" evidence="3">
    <location>
        <begin position="1"/>
        <end position="10"/>
    </location>
</feature>
<comment type="similarity">
    <text evidence="1">Belongs to the non-flavoprotein flavin reductase family.</text>
</comment>
<dbReference type="SUPFAM" id="SSF50475">
    <property type="entry name" value="FMN-binding split barrel"/>
    <property type="match status" value="1"/>
</dbReference>
<feature type="domain" description="Flavin reductase like" evidence="4">
    <location>
        <begin position="38"/>
        <end position="181"/>
    </location>
</feature>
<dbReference type="AlphaFoldDB" id="A0A5B8JCJ7"/>